<dbReference type="Proteomes" id="UP001140091">
    <property type="component" value="Unassembled WGS sequence"/>
</dbReference>
<evidence type="ECO:0000313" key="3">
    <source>
        <dbReference type="Proteomes" id="UP001140091"/>
    </source>
</evidence>
<protein>
    <submittedName>
        <fullName evidence="2">Uncharacterized protein</fullName>
    </submittedName>
</protein>
<feature type="compositionally biased region" description="Basic and acidic residues" evidence="1">
    <location>
        <begin position="210"/>
        <end position="224"/>
    </location>
</feature>
<gene>
    <name evidence="2" type="ORF">H1R20_g3520</name>
</gene>
<dbReference type="EMBL" id="JANBPK010000739">
    <property type="protein sequence ID" value="KAJ2933611.1"/>
    <property type="molecule type" value="Genomic_DNA"/>
</dbReference>
<accession>A0A9W8JD27</accession>
<sequence>MLSSLSLQNFSGPPSAAPSSGRPLLLFDEPESYTDAPPLQPLELDMIVDDVPFGRNYIIRRHMNPEGTERVQNINLNPDFYDSAGYGWMMPPRSEGNEANSAENTRRRTTLTQRSTYITTPSDHGASISRRRGWARLDPDGNEIPSDEEEELERYRTEYRVRATNGRSHGASSAPSYGLPPAELTRAPVYGSVMDSVASVRDPYQRSSRRQHESSMIRTKEAAADHLYNPLPTPLKEMMGPDVRSRRYQTAMAVSPMASLAGR</sequence>
<organism evidence="2 3">
    <name type="scientific">Candolleomyces eurysporus</name>
    <dbReference type="NCBI Taxonomy" id="2828524"/>
    <lineage>
        <taxon>Eukaryota</taxon>
        <taxon>Fungi</taxon>
        <taxon>Dikarya</taxon>
        <taxon>Basidiomycota</taxon>
        <taxon>Agaricomycotina</taxon>
        <taxon>Agaricomycetes</taxon>
        <taxon>Agaricomycetidae</taxon>
        <taxon>Agaricales</taxon>
        <taxon>Agaricineae</taxon>
        <taxon>Psathyrellaceae</taxon>
        <taxon>Candolleomyces</taxon>
    </lineage>
</organism>
<proteinExistence type="predicted"/>
<feature type="non-terminal residue" evidence="2">
    <location>
        <position position="263"/>
    </location>
</feature>
<feature type="compositionally biased region" description="Low complexity" evidence="1">
    <location>
        <begin position="11"/>
        <end position="23"/>
    </location>
</feature>
<feature type="region of interest" description="Disordered" evidence="1">
    <location>
        <begin position="1"/>
        <end position="38"/>
    </location>
</feature>
<reference evidence="2" key="1">
    <citation type="submission" date="2022-06" db="EMBL/GenBank/DDBJ databases">
        <title>Genome Sequence of Candolleomyces eurysporus.</title>
        <authorList>
            <person name="Buettner E."/>
        </authorList>
    </citation>
    <scope>NUCLEOTIDE SEQUENCE</scope>
    <source>
        <strain evidence="2">VTCC 930004</strain>
    </source>
</reference>
<feature type="compositionally biased region" description="Polar residues" evidence="1">
    <location>
        <begin position="1"/>
        <end position="10"/>
    </location>
</feature>
<dbReference type="OrthoDB" id="2649166at2759"/>
<name>A0A9W8JD27_9AGAR</name>
<dbReference type="AlphaFoldDB" id="A0A9W8JD27"/>
<evidence type="ECO:0000313" key="2">
    <source>
        <dbReference type="EMBL" id="KAJ2933611.1"/>
    </source>
</evidence>
<evidence type="ECO:0000256" key="1">
    <source>
        <dbReference type="SAM" id="MobiDB-lite"/>
    </source>
</evidence>
<keyword evidence="3" id="KW-1185">Reference proteome</keyword>
<comment type="caution">
    <text evidence="2">The sequence shown here is derived from an EMBL/GenBank/DDBJ whole genome shotgun (WGS) entry which is preliminary data.</text>
</comment>
<feature type="region of interest" description="Disordered" evidence="1">
    <location>
        <begin position="200"/>
        <end position="239"/>
    </location>
</feature>